<dbReference type="GO" id="GO:0008270">
    <property type="term" value="F:zinc ion binding"/>
    <property type="evidence" value="ECO:0007669"/>
    <property type="project" value="UniProtKB-KW"/>
</dbReference>
<dbReference type="SMART" id="SM00355">
    <property type="entry name" value="ZnF_C2H2"/>
    <property type="match status" value="7"/>
</dbReference>
<keyword evidence="7" id="KW-0805">Transcription regulation</keyword>
<dbReference type="InterPro" id="IPR013087">
    <property type="entry name" value="Znf_C2H2_type"/>
</dbReference>
<feature type="domain" description="C2H2-type" evidence="13">
    <location>
        <begin position="243"/>
        <end position="270"/>
    </location>
</feature>
<evidence type="ECO:0000256" key="6">
    <source>
        <dbReference type="ARBA" id="ARBA00022833"/>
    </source>
</evidence>
<evidence type="ECO:0000256" key="11">
    <source>
        <dbReference type="PROSITE-ProRule" id="PRU00042"/>
    </source>
</evidence>
<evidence type="ECO:0000256" key="9">
    <source>
        <dbReference type="ARBA" id="ARBA00023163"/>
    </source>
</evidence>
<dbReference type="Gene3D" id="3.30.160.60">
    <property type="entry name" value="Classic Zinc Finger"/>
    <property type="match status" value="7"/>
</dbReference>
<evidence type="ECO:0000256" key="10">
    <source>
        <dbReference type="ARBA" id="ARBA00023242"/>
    </source>
</evidence>
<dbReference type="GO" id="GO:0000122">
    <property type="term" value="P:negative regulation of transcription by RNA polymerase II"/>
    <property type="evidence" value="ECO:0007669"/>
    <property type="project" value="UniProtKB-ARBA"/>
</dbReference>
<dbReference type="FunFam" id="3.30.160.60:FF:001156">
    <property type="entry name" value="Zinc finger protein 407"/>
    <property type="match status" value="1"/>
</dbReference>
<evidence type="ECO:0000256" key="8">
    <source>
        <dbReference type="ARBA" id="ARBA00023125"/>
    </source>
</evidence>
<keyword evidence="5 11" id="KW-0863">Zinc-finger</keyword>
<keyword evidence="3" id="KW-0479">Metal-binding</keyword>
<feature type="compositionally biased region" description="Basic and acidic residues" evidence="12">
    <location>
        <begin position="32"/>
        <end position="48"/>
    </location>
</feature>
<dbReference type="GO" id="GO:0005634">
    <property type="term" value="C:nucleus"/>
    <property type="evidence" value="ECO:0007669"/>
    <property type="project" value="UniProtKB-SubCell"/>
</dbReference>
<feature type="domain" description="C2H2-type" evidence="13">
    <location>
        <begin position="271"/>
        <end position="298"/>
    </location>
</feature>
<name>A0AA88IQA0_ARTSF</name>
<dbReference type="FunFam" id="3.30.160.60:FF:002104">
    <property type="entry name" value="Si:ch211-266d19.4"/>
    <property type="match status" value="1"/>
</dbReference>
<feature type="domain" description="C2H2-type" evidence="13">
    <location>
        <begin position="215"/>
        <end position="242"/>
    </location>
</feature>
<comment type="subcellular location">
    <subcellularLocation>
        <location evidence="1">Nucleus</location>
    </subcellularLocation>
</comment>
<feature type="domain" description="C2H2-type" evidence="13">
    <location>
        <begin position="299"/>
        <end position="326"/>
    </location>
</feature>
<evidence type="ECO:0000256" key="7">
    <source>
        <dbReference type="ARBA" id="ARBA00023015"/>
    </source>
</evidence>
<feature type="domain" description="C2H2-type" evidence="13">
    <location>
        <begin position="355"/>
        <end position="382"/>
    </location>
</feature>
<dbReference type="GO" id="GO:0045596">
    <property type="term" value="P:negative regulation of cell differentiation"/>
    <property type="evidence" value="ECO:0007669"/>
    <property type="project" value="UniProtKB-ARBA"/>
</dbReference>
<keyword evidence="4" id="KW-0677">Repeat</keyword>
<feature type="region of interest" description="Disordered" evidence="12">
    <location>
        <begin position="1"/>
        <end position="48"/>
    </location>
</feature>
<dbReference type="PANTHER" id="PTHR24394:SF44">
    <property type="entry name" value="ZINC FINGER PROTEIN 271-LIKE"/>
    <property type="match status" value="1"/>
</dbReference>
<dbReference type="EMBL" id="JAVRJZ010000003">
    <property type="protein sequence ID" value="KAK2724727.1"/>
    <property type="molecule type" value="Genomic_DNA"/>
</dbReference>
<evidence type="ECO:0000256" key="5">
    <source>
        <dbReference type="ARBA" id="ARBA00022771"/>
    </source>
</evidence>
<evidence type="ECO:0000256" key="12">
    <source>
        <dbReference type="SAM" id="MobiDB-lite"/>
    </source>
</evidence>
<feature type="compositionally biased region" description="Polar residues" evidence="12">
    <location>
        <begin position="1"/>
        <end position="30"/>
    </location>
</feature>
<dbReference type="Proteomes" id="UP001187531">
    <property type="component" value="Unassembled WGS sequence"/>
</dbReference>
<dbReference type="SUPFAM" id="SSF57667">
    <property type="entry name" value="beta-beta-alpha zinc fingers"/>
    <property type="match status" value="4"/>
</dbReference>
<keyword evidence="15" id="KW-1185">Reference proteome</keyword>
<keyword evidence="8" id="KW-0238">DNA-binding</keyword>
<evidence type="ECO:0000256" key="3">
    <source>
        <dbReference type="ARBA" id="ARBA00022723"/>
    </source>
</evidence>
<evidence type="ECO:0000256" key="4">
    <source>
        <dbReference type="ARBA" id="ARBA00022737"/>
    </source>
</evidence>
<dbReference type="Pfam" id="PF00096">
    <property type="entry name" value="zf-C2H2"/>
    <property type="match status" value="7"/>
</dbReference>
<feature type="domain" description="C2H2-type" evidence="13">
    <location>
        <begin position="327"/>
        <end position="354"/>
    </location>
</feature>
<dbReference type="PROSITE" id="PS00028">
    <property type="entry name" value="ZINC_FINGER_C2H2_1"/>
    <property type="match status" value="7"/>
</dbReference>
<dbReference type="GO" id="GO:0003677">
    <property type="term" value="F:DNA binding"/>
    <property type="evidence" value="ECO:0007669"/>
    <property type="project" value="UniProtKB-KW"/>
</dbReference>
<feature type="domain" description="C2H2-type" evidence="13">
    <location>
        <begin position="383"/>
        <end position="410"/>
    </location>
</feature>
<evidence type="ECO:0000313" key="15">
    <source>
        <dbReference type="Proteomes" id="UP001187531"/>
    </source>
</evidence>
<dbReference type="FunFam" id="3.30.160.60:FF:000624">
    <property type="entry name" value="zinc finger protein 697"/>
    <property type="match status" value="1"/>
</dbReference>
<evidence type="ECO:0000259" key="13">
    <source>
        <dbReference type="PROSITE" id="PS50157"/>
    </source>
</evidence>
<reference evidence="14" key="1">
    <citation type="submission" date="2023-07" db="EMBL/GenBank/DDBJ databases">
        <title>Chromosome-level genome assembly of Artemia franciscana.</title>
        <authorList>
            <person name="Jo E."/>
        </authorList>
    </citation>
    <scope>NUCLEOTIDE SEQUENCE</scope>
    <source>
        <tissue evidence="14">Whole body</tissue>
    </source>
</reference>
<accession>A0AA88IQA0</accession>
<evidence type="ECO:0000256" key="1">
    <source>
        <dbReference type="ARBA" id="ARBA00004123"/>
    </source>
</evidence>
<protein>
    <recommendedName>
        <fullName evidence="13">C2H2-type domain-containing protein</fullName>
    </recommendedName>
</protein>
<dbReference type="FunFam" id="3.30.160.60:FF:001498">
    <property type="entry name" value="Zinc finger protein 404"/>
    <property type="match status" value="2"/>
</dbReference>
<organism evidence="14 15">
    <name type="scientific">Artemia franciscana</name>
    <name type="common">Brine shrimp</name>
    <name type="synonym">Artemia sanfranciscana</name>
    <dbReference type="NCBI Taxonomy" id="6661"/>
    <lineage>
        <taxon>Eukaryota</taxon>
        <taxon>Metazoa</taxon>
        <taxon>Ecdysozoa</taxon>
        <taxon>Arthropoda</taxon>
        <taxon>Crustacea</taxon>
        <taxon>Branchiopoda</taxon>
        <taxon>Anostraca</taxon>
        <taxon>Artemiidae</taxon>
        <taxon>Artemia</taxon>
    </lineage>
</organism>
<sequence>MTSNSEVLFTTNDSSPKQDASKSTPSNTFAQPKHDTRSPKIDSLIRNEEDVKISSSSWNTVFEEDETPCILEYASVCLKEEIDSDSELETPSISHLFQEYSNGGCSNIKSEPSSSVCSSYGVEQKPPGMQSKMKRMSQLLLIPKEEIGSDCEPLLSVNNLNDVSQKGPSLYIKSEPRSILHCSYNVEETQEEPIQVAKKTKKMPLLLPLSGEKAHECHLCKKVFSQKYTLANHMRVHTGDRPYECDVCKKTFTRTDRLYVHRRIHSGEKPYKCVLCDRSFYQSSDLSKHMRTHTGEKPYECDVCKKSFTRIEYLSVHRRAHTGERPYECSICKKTFTRTDRLSIHHRVHTGEKPYTCTLCGKSFSQNNDLSRHMRFHTGEKPYTCAVCSKSFSQSNNLSKHMKIHSSEKLTKNIEP</sequence>
<keyword evidence="9" id="KW-0804">Transcription</keyword>
<comment type="caution">
    <text evidence="14">The sequence shown here is derived from an EMBL/GenBank/DDBJ whole genome shotgun (WGS) entry which is preliminary data.</text>
</comment>
<dbReference type="InterPro" id="IPR036236">
    <property type="entry name" value="Znf_C2H2_sf"/>
</dbReference>
<proteinExistence type="inferred from homology"/>
<dbReference type="AlphaFoldDB" id="A0AA88IQA0"/>
<evidence type="ECO:0000256" key="2">
    <source>
        <dbReference type="ARBA" id="ARBA00006991"/>
    </source>
</evidence>
<dbReference type="PANTHER" id="PTHR24394">
    <property type="entry name" value="ZINC FINGER PROTEIN"/>
    <property type="match status" value="1"/>
</dbReference>
<comment type="similarity">
    <text evidence="2">Belongs to the krueppel C2H2-type zinc-finger protein family.</text>
</comment>
<evidence type="ECO:0000313" key="14">
    <source>
        <dbReference type="EMBL" id="KAK2724727.1"/>
    </source>
</evidence>
<keyword evidence="6" id="KW-0862">Zinc</keyword>
<dbReference type="PROSITE" id="PS50157">
    <property type="entry name" value="ZINC_FINGER_C2H2_2"/>
    <property type="match status" value="7"/>
</dbReference>
<dbReference type="GO" id="GO:0000981">
    <property type="term" value="F:DNA-binding transcription factor activity, RNA polymerase II-specific"/>
    <property type="evidence" value="ECO:0007669"/>
    <property type="project" value="TreeGrafter"/>
</dbReference>
<dbReference type="FunFam" id="3.30.160.60:FF:000912">
    <property type="entry name" value="Zinc finger protein 660"/>
    <property type="match status" value="2"/>
</dbReference>
<gene>
    <name evidence="14" type="ORF">QYM36_001276</name>
</gene>
<keyword evidence="10" id="KW-0539">Nucleus</keyword>
<dbReference type="EMBL" id="JAVRJZ010000003">
    <property type="protein sequence ID" value="KAK2724728.1"/>
    <property type="molecule type" value="Genomic_DNA"/>
</dbReference>
<dbReference type="EMBL" id="JAVRJZ010000003">
    <property type="protein sequence ID" value="KAK2724726.1"/>
    <property type="molecule type" value="Genomic_DNA"/>
</dbReference>